<accession>A0A7Y6NM95</accession>
<feature type="transmembrane region" description="Helical" evidence="9">
    <location>
        <begin position="356"/>
        <end position="377"/>
    </location>
</feature>
<evidence type="ECO:0000256" key="6">
    <source>
        <dbReference type="ARBA" id="ARBA00022989"/>
    </source>
</evidence>
<evidence type="ECO:0000256" key="7">
    <source>
        <dbReference type="ARBA" id="ARBA00023065"/>
    </source>
</evidence>
<feature type="transmembrane region" description="Helical" evidence="9">
    <location>
        <begin position="232"/>
        <end position="263"/>
    </location>
</feature>
<feature type="domain" description="Cation/H+ exchanger transmembrane" evidence="10">
    <location>
        <begin position="347"/>
        <end position="443"/>
    </location>
</feature>
<dbReference type="EMBL" id="JABWMJ010000003">
    <property type="protein sequence ID" value="NUZ05791.1"/>
    <property type="molecule type" value="Genomic_DNA"/>
</dbReference>
<dbReference type="GO" id="GO:1902600">
    <property type="term" value="P:proton transmembrane transport"/>
    <property type="evidence" value="ECO:0007669"/>
    <property type="project" value="InterPro"/>
</dbReference>
<feature type="transmembrane region" description="Helical" evidence="9">
    <location>
        <begin position="64"/>
        <end position="82"/>
    </location>
</feature>
<reference evidence="11 12" key="1">
    <citation type="submission" date="2020-06" db="EMBL/GenBank/DDBJ databases">
        <title>Schlegella sp. ID0723 isolated from air conditioner.</title>
        <authorList>
            <person name="Kim D.Y."/>
            <person name="Kim D.-U."/>
        </authorList>
    </citation>
    <scope>NUCLEOTIDE SEQUENCE [LARGE SCALE GENOMIC DNA]</scope>
    <source>
        <strain evidence="11 12">ID0723</strain>
    </source>
</reference>
<dbReference type="PANTHER" id="PTHR32507">
    <property type="entry name" value="NA(+)/H(+) ANTIPORTER 1"/>
    <property type="match status" value="1"/>
</dbReference>
<evidence type="ECO:0000256" key="1">
    <source>
        <dbReference type="ARBA" id="ARBA00004651"/>
    </source>
</evidence>
<dbReference type="RefSeq" id="WP_176068070.1">
    <property type="nucleotide sequence ID" value="NZ_JABWMJ010000003.1"/>
</dbReference>
<keyword evidence="12" id="KW-1185">Reference proteome</keyword>
<evidence type="ECO:0000313" key="12">
    <source>
        <dbReference type="Proteomes" id="UP000529637"/>
    </source>
</evidence>
<comment type="caution">
    <text evidence="11">The sequence shown here is derived from an EMBL/GenBank/DDBJ whole genome shotgun (WGS) entry which is preliminary data.</text>
</comment>
<comment type="subcellular location">
    <subcellularLocation>
        <location evidence="1">Cell membrane</location>
        <topology evidence="1">Multi-pass membrane protein</topology>
    </subcellularLocation>
</comment>
<dbReference type="GO" id="GO:0005886">
    <property type="term" value="C:plasma membrane"/>
    <property type="evidence" value="ECO:0007669"/>
    <property type="project" value="UniProtKB-SubCell"/>
</dbReference>
<keyword evidence="8 9" id="KW-0472">Membrane</keyword>
<dbReference type="InterPro" id="IPR006153">
    <property type="entry name" value="Cation/H_exchanger_TM"/>
</dbReference>
<organism evidence="11 12">
    <name type="scientific">Piscinibacter koreensis</name>
    <dbReference type="NCBI Taxonomy" id="2742824"/>
    <lineage>
        <taxon>Bacteria</taxon>
        <taxon>Pseudomonadati</taxon>
        <taxon>Pseudomonadota</taxon>
        <taxon>Betaproteobacteria</taxon>
        <taxon>Burkholderiales</taxon>
        <taxon>Sphaerotilaceae</taxon>
        <taxon>Piscinibacter</taxon>
    </lineage>
</organism>
<dbReference type="Proteomes" id="UP000529637">
    <property type="component" value="Unassembled WGS sequence"/>
</dbReference>
<feature type="domain" description="Cation/H+ exchanger transmembrane" evidence="10">
    <location>
        <begin position="15"/>
        <end position="268"/>
    </location>
</feature>
<name>A0A7Y6NM95_9BURK</name>
<dbReference type="InterPro" id="IPR038770">
    <property type="entry name" value="Na+/solute_symporter_sf"/>
</dbReference>
<evidence type="ECO:0000256" key="9">
    <source>
        <dbReference type="SAM" id="Phobius"/>
    </source>
</evidence>
<evidence type="ECO:0000259" key="10">
    <source>
        <dbReference type="Pfam" id="PF00999"/>
    </source>
</evidence>
<protein>
    <submittedName>
        <fullName evidence="11">Cation:proton antiporter</fullName>
    </submittedName>
</protein>
<evidence type="ECO:0000256" key="4">
    <source>
        <dbReference type="ARBA" id="ARBA00022475"/>
    </source>
</evidence>
<evidence type="ECO:0000256" key="5">
    <source>
        <dbReference type="ARBA" id="ARBA00022692"/>
    </source>
</evidence>
<feature type="transmembrane region" description="Helical" evidence="9">
    <location>
        <begin position="419"/>
        <end position="445"/>
    </location>
</feature>
<dbReference type="AlphaFoldDB" id="A0A7Y6NM95"/>
<dbReference type="GO" id="GO:0015297">
    <property type="term" value="F:antiporter activity"/>
    <property type="evidence" value="ECO:0007669"/>
    <property type="project" value="UniProtKB-KW"/>
</dbReference>
<evidence type="ECO:0000256" key="3">
    <source>
        <dbReference type="ARBA" id="ARBA00022449"/>
    </source>
</evidence>
<gene>
    <name evidence="11" type="ORF">HQN59_08445</name>
</gene>
<keyword evidence="3" id="KW-0050">Antiport</keyword>
<feature type="transmembrane region" description="Helical" evidence="9">
    <location>
        <begin position="389"/>
        <end position="407"/>
    </location>
</feature>
<feature type="transmembrane region" description="Helical" evidence="9">
    <location>
        <begin position="189"/>
        <end position="212"/>
    </location>
</feature>
<dbReference type="PANTHER" id="PTHR32507:SF8">
    <property type="entry name" value="CNH1P"/>
    <property type="match status" value="1"/>
</dbReference>
<dbReference type="Gene3D" id="1.20.1530.20">
    <property type="match status" value="1"/>
</dbReference>
<evidence type="ECO:0000256" key="2">
    <source>
        <dbReference type="ARBA" id="ARBA00022448"/>
    </source>
</evidence>
<keyword evidence="2" id="KW-0813">Transport</keyword>
<feature type="transmembrane region" description="Helical" evidence="9">
    <location>
        <begin position="102"/>
        <end position="125"/>
    </location>
</feature>
<keyword evidence="5 9" id="KW-0812">Transmembrane</keyword>
<keyword evidence="4" id="KW-1003">Cell membrane</keyword>
<evidence type="ECO:0000256" key="8">
    <source>
        <dbReference type="ARBA" id="ARBA00023136"/>
    </source>
</evidence>
<dbReference type="Pfam" id="PF00999">
    <property type="entry name" value="Na_H_Exchanger"/>
    <property type="match status" value="2"/>
</dbReference>
<sequence length="468" mass="48921">MNFSLWSAIVGLLLVSMALGYTRLARLPLSTSLLYLLVGAALSPLWLDLVALDPMAHSEGLERLAEVVVLLSLFTSGLKMSLTVSDGRWALPLRLATLSMLVTAGLIAALGVFMLGLPLGAAVLLGGILAPTDPVLAADVQVSQAGDRDRLRLSLTGEAGLNDGTAFPIVMLGLGLLGLHELGPYHSRWVAVDVLWAVGAGLGIGGLLGTLVGRVVLHLRSTRQEAIGLDNFLALGLIGLSYGLANLAHGYGFLAVFAAGLALRRLEEKPVGGAADQALQQGARPDQAPPAAAIAEALASPDRASAEKAASDPAKAPAFMAHAVLSFNEQVERIGEFAAVAAVGMLLWALDWGHASWAFVAVVLLVIRPVSVVAGLLRSDSSRTQRALIGWFGIRGIGSLFYLAYAMNHGLDTDLASQLATLTFSVMVVSIVVHGISVTPLMNLYERRKEQRRSADAARAASTGSRGG</sequence>
<feature type="transmembrane region" description="Helical" evidence="9">
    <location>
        <begin position="34"/>
        <end position="52"/>
    </location>
</feature>
<evidence type="ECO:0000313" key="11">
    <source>
        <dbReference type="EMBL" id="NUZ05791.1"/>
    </source>
</evidence>
<proteinExistence type="predicted"/>
<keyword evidence="7" id="KW-0406">Ion transport</keyword>
<keyword evidence="6 9" id="KW-1133">Transmembrane helix</keyword>